<evidence type="ECO:0000313" key="3">
    <source>
        <dbReference type="Proteomes" id="UP000634308"/>
    </source>
</evidence>
<comment type="caution">
    <text evidence="2">The sequence shown here is derived from an EMBL/GenBank/DDBJ whole genome shotgun (WGS) entry which is preliminary data.</text>
</comment>
<gene>
    <name evidence="2" type="ORF">GCM10008959_39150</name>
</gene>
<feature type="chain" id="PRO_5045826625" description="Fimbrial biogenesis outer membrane usher protein" evidence="1">
    <location>
        <begin position="31"/>
        <end position="718"/>
    </location>
</feature>
<organism evidence="2 3">
    <name type="scientific">Deinococcus seoulensis</name>
    <dbReference type="NCBI Taxonomy" id="1837379"/>
    <lineage>
        <taxon>Bacteria</taxon>
        <taxon>Thermotogati</taxon>
        <taxon>Deinococcota</taxon>
        <taxon>Deinococci</taxon>
        <taxon>Deinococcales</taxon>
        <taxon>Deinococcaceae</taxon>
        <taxon>Deinococcus</taxon>
    </lineage>
</organism>
<sequence>MRSERPERLFVRRCAVLTAFLAALSASAGAQQVAPVCDAPEELADVRVGGVNRGTFLVRRPAGQVWVQIDALKPGEERYGEERAVCDSLAFTRLSAALGATFDPEQLSVTFEPQLKLLPEYVVNVGTPPEVAAPDTVTDIPLYSVEYGMDLYRSGSGVLEQRARLEGTFTQGPVSARVGVTESGSSARAVQATPSASARYQLDRDSHVQVGWNVPPRLTGGQDLLSGVQATGEIRAARLTAFTVNLPLPGTVTLSSGGKRLGRWTLGAGRVLFQQVPLSGSSGSIVATVEDATGRREVSADYRFPAALLPPGTTRATVEAGALGAAPYAAAQAAYGLSSAVTVSGQASVKAGETSGALVITTAGENHTLSVGVSRPEGTSGAAVSAALSTRLGDQVGLGLRAEVPVRNPRASNAELSLSSTVKGIAGTAGVGFSGAQDGWFGRVQASGDLTDQVRVSAAARVGERSRQFSLTLGYRPDPQWSSVVSAAGGTGSPSVRATTTFTPAPGQRATLTYGAGLLYGEYERQGVTDVKVGAGSDGQVALNVAGAAAFTQGRAYARSVRGGTVSVLLETGVPNLPIFVSGVLQGRTDANGSLVLAVSPGEEAEIQVDTATLPIEITVREAKLQLGTLDAGAVRVNWRGNFQRSQVLQFLTFAGAEATYGTVRLPDGQEFTLDGFGTALIPVQPAATTAELILENGEQCRVTLGQPGTQGTVRCNP</sequence>
<dbReference type="Proteomes" id="UP000634308">
    <property type="component" value="Unassembled WGS sequence"/>
</dbReference>
<proteinExistence type="predicted"/>
<dbReference type="EMBL" id="BMQM01000047">
    <property type="protein sequence ID" value="GGR74085.1"/>
    <property type="molecule type" value="Genomic_DNA"/>
</dbReference>
<dbReference type="RefSeq" id="WP_189066676.1">
    <property type="nucleotide sequence ID" value="NZ_BMQM01000047.1"/>
</dbReference>
<protein>
    <recommendedName>
        <fullName evidence="4">Fimbrial biogenesis outer membrane usher protein</fullName>
    </recommendedName>
</protein>
<accession>A0ABQ2RY61</accession>
<evidence type="ECO:0000256" key="1">
    <source>
        <dbReference type="SAM" id="SignalP"/>
    </source>
</evidence>
<evidence type="ECO:0000313" key="2">
    <source>
        <dbReference type="EMBL" id="GGR74085.1"/>
    </source>
</evidence>
<keyword evidence="3" id="KW-1185">Reference proteome</keyword>
<keyword evidence="1" id="KW-0732">Signal</keyword>
<name>A0ABQ2RY61_9DEIO</name>
<reference evidence="3" key="1">
    <citation type="journal article" date="2019" name="Int. J. Syst. Evol. Microbiol.">
        <title>The Global Catalogue of Microorganisms (GCM) 10K type strain sequencing project: providing services to taxonomists for standard genome sequencing and annotation.</title>
        <authorList>
            <consortium name="The Broad Institute Genomics Platform"/>
            <consortium name="The Broad Institute Genome Sequencing Center for Infectious Disease"/>
            <person name="Wu L."/>
            <person name="Ma J."/>
        </authorList>
    </citation>
    <scope>NUCLEOTIDE SEQUENCE [LARGE SCALE GENOMIC DNA]</scope>
    <source>
        <strain evidence="3">JCM 31404</strain>
    </source>
</reference>
<evidence type="ECO:0008006" key="4">
    <source>
        <dbReference type="Google" id="ProtNLM"/>
    </source>
</evidence>
<feature type="signal peptide" evidence="1">
    <location>
        <begin position="1"/>
        <end position="30"/>
    </location>
</feature>